<keyword evidence="2" id="KW-1185">Reference proteome</keyword>
<dbReference type="Proteomes" id="UP000027471">
    <property type="component" value="Unassembled WGS sequence"/>
</dbReference>
<dbReference type="AlphaFoldDB" id="A0A074JRZ8"/>
<comment type="caution">
    <text evidence="1">The sequence shown here is derived from an EMBL/GenBank/DDBJ whole genome shotgun (WGS) entry which is preliminary data.</text>
</comment>
<gene>
    <name evidence="1" type="ORF">DT23_03985</name>
</gene>
<proteinExistence type="predicted"/>
<dbReference type="EMBL" id="AUNB01000029">
    <property type="protein sequence ID" value="KEO59244.1"/>
    <property type="molecule type" value="Genomic_DNA"/>
</dbReference>
<reference evidence="1 2" key="1">
    <citation type="journal article" date="2015" name="Antonie Van Leeuwenhoek">
        <title>Thioclava indica sp. nov., isolated from surface seawater of the Indian Ocean.</title>
        <authorList>
            <person name="Liu Y."/>
            <person name="Lai Q."/>
            <person name="Du J."/>
            <person name="Xu H."/>
            <person name="Jiang L."/>
            <person name="Shao Z."/>
        </authorList>
    </citation>
    <scope>NUCLEOTIDE SEQUENCE [LARGE SCALE GENOMIC DNA]</scope>
    <source>
        <strain evidence="1 2">DT23-4</strain>
    </source>
</reference>
<protein>
    <submittedName>
        <fullName evidence="1">Uncharacterized protein</fullName>
    </submittedName>
</protein>
<evidence type="ECO:0000313" key="2">
    <source>
        <dbReference type="Proteomes" id="UP000027471"/>
    </source>
</evidence>
<name>A0A074JRZ8_9RHOB</name>
<accession>A0A074JRZ8</accession>
<evidence type="ECO:0000313" key="1">
    <source>
        <dbReference type="EMBL" id="KEO59244.1"/>
    </source>
</evidence>
<organism evidence="1 2">
    <name type="scientific">Thioclava indica</name>
    <dbReference type="NCBI Taxonomy" id="1353528"/>
    <lineage>
        <taxon>Bacteria</taxon>
        <taxon>Pseudomonadati</taxon>
        <taxon>Pseudomonadota</taxon>
        <taxon>Alphaproteobacteria</taxon>
        <taxon>Rhodobacterales</taxon>
        <taxon>Paracoccaceae</taxon>
        <taxon>Thioclava</taxon>
    </lineage>
</organism>
<dbReference type="STRING" id="1353528.DT23_03985"/>
<sequence length="29" mass="2914">MMTSAALIGGAIGVKVQAARLKEARVSGQ</sequence>